<name>A0A2M7ALZ4_UNCKA</name>
<dbReference type="Gene3D" id="3.60.21.10">
    <property type="match status" value="1"/>
</dbReference>
<proteinExistence type="predicted"/>
<keyword evidence="1" id="KW-0812">Transmembrane</keyword>
<organism evidence="3 4">
    <name type="scientific">candidate division WWE3 bacterium CG06_land_8_20_14_3_00_42_16</name>
    <dbReference type="NCBI Taxonomy" id="1975083"/>
    <lineage>
        <taxon>Bacteria</taxon>
        <taxon>Katanobacteria</taxon>
    </lineage>
</organism>
<feature type="transmembrane region" description="Helical" evidence="1">
    <location>
        <begin position="21"/>
        <end position="41"/>
    </location>
</feature>
<protein>
    <recommendedName>
        <fullName evidence="2">Calcineurin-like phosphoesterase domain-containing protein</fullName>
    </recommendedName>
</protein>
<dbReference type="EMBL" id="PEWD01000078">
    <property type="protein sequence ID" value="PIU68403.1"/>
    <property type="molecule type" value="Genomic_DNA"/>
</dbReference>
<dbReference type="Proteomes" id="UP000229916">
    <property type="component" value="Unassembled WGS sequence"/>
</dbReference>
<evidence type="ECO:0000259" key="2">
    <source>
        <dbReference type="Pfam" id="PF00149"/>
    </source>
</evidence>
<reference evidence="4" key="1">
    <citation type="submission" date="2017-09" db="EMBL/GenBank/DDBJ databases">
        <title>Depth-based differentiation of microbial function through sediment-hosted aquifers and enrichment of novel symbionts in the deep terrestrial subsurface.</title>
        <authorList>
            <person name="Probst A.J."/>
            <person name="Ladd B."/>
            <person name="Jarett J.K."/>
            <person name="Geller-Mcgrath D.E."/>
            <person name="Sieber C.M.K."/>
            <person name="Emerson J.B."/>
            <person name="Anantharaman K."/>
            <person name="Thomas B.C."/>
            <person name="Malmstrom R."/>
            <person name="Stieglmeier M."/>
            <person name="Klingl A."/>
            <person name="Woyke T."/>
            <person name="Ryan C.M."/>
            <person name="Banfield J.F."/>
        </authorList>
    </citation>
    <scope>NUCLEOTIDE SEQUENCE [LARGE SCALE GENOMIC DNA]</scope>
</reference>
<evidence type="ECO:0000313" key="3">
    <source>
        <dbReference type="EMBL" id="PIU68403.1"/>
    </source>
</evidence>
<dbReference type="InterPro" id="IPR051918">
    <property type="entry name" value="STPP_CPPED1"/>
</dbReference>
<dbReference type="SUPFAM" id="SSF56300">
    <property type="entry name" value="Metallo-dependent phosphatases"/>
    <property type="match status" value="1"/>
</dbReference>
<dbReference type="PANTHER" id="PTHR43143">
    <property type="entry name" value="METALLOPHOSPHOESTERASE, CALCINEURIN SUPERFAMILY"/>
    <property type="match status" value="1"/>
</dbReference>
<accession>A0A2M7ALZ4</accession>
<keyword evidence="1" id="KW-1133">Transmembrane helix</keyword>
<evidence type="ECO:0000256" key="1">
    <source>
        <dbReference type="SAM" id="Phobius"/>
    </source>
</evidence>
<dbReference type="GO" id="GO:0016787">
    <property type="term" value="F:hydrolase activity"/>
    <property type="evidence" value="ECO:0007669"/>
    <property type="project" value="InterPro"/>
</dbReference>
<sequence length="315" mass="36253">MKTSHRQSKNNFARWMQKIPAFFKVLGFIIFLTLIFIIIYGPQKAWWEAKSEIEGFVSPTGYAQSFIDPLLKSGPKDQPSEIQFKVGLVSDSHADAQYYPKILEKIKEEKVNFIIHLGDFVDAGSIKDLTEAKKLLDDLDIKYYTVCGNHDHNFWPVRETKNYQSVFGDLYYSFDYQNVHFTILNNSSEYTGVSPEQMEWFRSDLGGDHSQLKFVLMHIPPYHPYLSHTMQSGEVEIQNQADEILKIASDYHVSEIFSGHLHSFSRFVEPSNKIKITVVGAAGSERNPFPSYAILTVYNDETYEVESLFLTESVQ</sequence>
<dbReference type="AlphaFoldDB" id="A0A2M7ALZ4"/>
<dbReference type="InterPro" id="IPR029052">
    <property type="entry name" value="Metallo-depent_PP-like"/>
</dbReference>
<dbReference type="InterPro" id="IPR004843">
    <property type="entry name" value="Calcineurin-like_PHP"/>
</dbReference>
<feature type="domain" description="Calcineurin-like phosphoesterase" evidence="2">
    <location>
        <begin position="84"/>
        <end position="263"/>
    </location>
</feature>
<keyword evidence="1" id="KW-0472">Membrane</keyword>
<comment type="caution">
    <text evidence="3">The sequence shown here is derived from an EMBL/GenBank/DDBJ whole genome shotgun (WGS) entry which is preliminary data.</text>
</comment>
<gene>
    <name evidence="3" type="ORF">COS81_04110</name>
</gene>
<evidence type="ECO:0000313" key="4">
    <source>
        <dbReference type="Proteomes" id="UP000229916"/>
    </source>
</evidence>
<dbReference type="PANTHER" id="PTHR43143:SF1">
    <property type="entry name" value="SERINE_THREONINE-PROTEIN PHOSPHATASE CPPED1"/>
    <property type="match status" value="1"/>
</dbReference>
<dbReference type="Pfam" id="PF00149">
    <property type="entry name" value="Metallophos"/>
    <property type="match status" value="1"/>
</dbReference>